<dbReference type="KEGG" id="sfu:Sfum_2767"/>
<dbReference type="EMBL" id="CP000478">
    <property type="protein sequence ID" value="ABK18445.1"/>
    <property type="molecule type" value="Genomic_DNA"/>
</dbReference>
<gene>
    <name evidence="1" type="ordered locus">Sfum_2767</name>
</gene>
<proteinExistence type="predicted"/>
<sequence>MDRDGCLKNGVNHGEAPCRIWRGRMNENTCSAKDFEAVFMKKGSPARSRALEGQGHPSGVGFPNREIGQLNDAAGRSVYAESFGKYLRTEKEEPKFSREEREKREKARRANEIYRRACSDTGLKKCFFSDFGDWSDFVTGKISEAEFVERTETTARAMALENN</sequence>
<dbReference type="Proteomes" id="UP000001784">
    <property type="component" value="Chromosome"/>
</dbReference>
<name>A0LLZ3_SYNFM</name>
<evidence type="ECO:0000313" key="2">
    <source>
        <dbReference type="Proteomes" id="UP000001784"/>
    </source>
</evidence>
<dbReference type="InParanoid" id="A0LLZ3"/>
<evidence type="ECO:0008006" key="3">
    <source>
        <dbReference type="Google" id="ProtNLM"/>
    </source>
</evidence>
<reference evidence="1 2" key="1">
    <citation type="submission" date="2006-10" db="EMBL/GenBank/DDBJ databases">
        <title>Complete sequence of Syntrophobacter fumaroxidans MPOB.</title>
        <authorList>
            <consortium name="US DOE Joint Genome Institute"/>
            <person name="Copeland A."/>
            <person name="Lucas S."/>
            <person name="Lapidus A."/>
            <person name="Barry K."/>
            <person name="Detter J.C."/>
            <person name="Glavina del Rio T."/>
            <person name="Hammon N."/>
            <person name="Israni S."/>
            <person name="Pitluck S."/>
            <person name="Goltsman E.G."/>
            <person name="Martinez M."/>
            <person name="Schmutz J."/>
            <person name="Larimer F."/>
            <person name="Land M."/>
            <person name="Hauser L."/>
            <person name="Kyrpides N."/>
            <person name="Kim E."/>
            <person name="Boone D.R."/>
            <person name="Brockman F."/>
            <person name="Culley D."/>
            <person name="Ferry J."/>
            <person name="Gunsalus R."/>
            <person name="McInerney M.J."/>
            <person name="Morrison M."/>
            <person name="Plugge C."/>
            <person name="Rohlin L."/>
            <person name="Scholten J."/>
            <person name="Sieber J."/>
            <person name="Stams A.J.M."/>
            <person name="Worm P."/>
            <person name="Henstra A.M."/>
            <person name="Richardson P."/>
        </authorList>
    </citation>
    <scope>NUCLEOTIDE SEQUENCE [LARGE SCALE GENOMIC DNA]</scope>
    <source>
        <strain evidence="2">DSM 10017 / MPOB</strain>
    </source>
</reference>
<accession>A0LLZ3</accession>
<keyword evidence="2" id="KW-1185">Reference proteome</keyword>
<dbReference type="HOGENOM" id="CLU_1626237_0_0_7"/>
<evidence type="ECO:0000313" key="1">
    <source>
        <dbReference type="EMBL" id="ABK18445.1"/>
    </source>
</evidence>
<protein>
    <recommendedName>
        <fullName evidence="3">Antitoxin VbhA domain-containing protein</fullName>
    </recommendedName>
</protein>
<dbReference type="AlphaFoldDB" id="A0LLZ3"/>
<organism evidence="1 2">
    <name type="scientific">Syntrophobacter fumaroxidans (strain DSM 10017 / MPOB)</name>
    <dbReference type="NCBI Taxonomy" id="335543"/>
    <lineage>
        <taxon>Bacteria</taxon>
        <taxon>Pseudomonadati</taxon>
        <taxon>Thermodesulfobacteriota</taxon>
        <taxon>Syntrophobacteria</taxon>
        <taxon>Syntrophobacterales</taxon>
        <taxon>Syntrophobacteraceae</taxon>
        <taxon>Syntrophobacter</taxon>
    </lineage>
</organism>